<dbReference type="AlphaFoldDB" id="A0A0D7B887"/>
<feature type="compositionally biased region" description="Basic and acidic residues" evidence="2">
    <location>
        <begin position="755"/>
        <end position="768"/>
    </location>
</feature>
<dbReference type="GO" id="GO:0007095">
    <property type="term" value="P:mitotic G2 DNA damage checkpoint signaling"/>
    <property type="evidence" value="ECO:0007669"/>
    <property type="project" value="TreeGrafter"/>
</dbReference>
<dbReference type="OrthoDB" id="251770at2759"/>
<feature type="compositionally biased region" description="Low complexity" evidence="2">
    <location>
        <begin position="722"/>
        <end position="739"/>
    </location>
</feature>
<evidence type="ECO:0000256" key="1">
    <source>
        <dbReference type="ARBA" id="ARBA00022737"/>
    </source>
</evidence>
<evidence type="ECO:0000256" key="2">
    <source>
        <dbReference type="SAM" id="MobiDB-lite"/>
    </source>
</evidence>
<dbReference type="STRING" id="1314674.A0A0D7B887"/>
<keyword evidence="1" id="KW-0677">Repeat</keyword>
<dbReference type="SMART" id="SM00292">
    <property type="entry name" value="BRCT"/>
    <property type="match status" value="3"/>
</dbReference>
<feature type="domain" description="BRCT" evidence="3">
    <location>
        <begin position="146"/>
        <end position="244"/>
    </location>
</feature>
<dbReference type="PANTHER" id="PTHR13561">
    <property type="entry name" value="DNA REPLICATION REGULATOR DPB11-RELATED"/>
    <property type="match status" value="1"/>
</dbReference>
<protein>
    <recommendedName>
        <fullName evidence="3">BRCT domain-containing protein</fullName>
    </recommendedName>
</protein>
<feature type="domain" description="BRCT" evidence="3">
    <location>
        <begin position="55"/>
        <end position="129"/>
    </location>
</feature>
<feature type="compositionally biased region" description="Basic residues" evidence="2">
    <location>
        <begin position="1"/>
        <end position="13"/>
    </location>
</feature>
<dbReference type="GO" id="GO:0006270">
    <property type="term" value="P:DNA replication initiation"/>
    <property type="evidence" value="ECO:0007669"/>
    <property type="project" value="TreeGrafter"/>
</dbReference>
<feature type="region of interest" description="Disordered" evidence="2">
    <location>
        <begin position="1"/>
        <end position="38"/>
    </location>
</feature>
<feature type="domain" description="BRCT" evidence="3">
    <location>
        <begin position="376"/>
        <end position="464"/>
    </location>
</feature>
<feature type="domain" description="BRCT" evidence="3">
    <location>
        <begin position="496"/>
        <end position="560"/>
    </location>
</feature>
<evidence type="ECO:0000313" key="5">
    <source>
        <dbReference type="Proteomes" id="UP000054007"/>
    </source>
</evidence>
<dbReference type="SUPFAM" id="SSF52113">
    <property type="entry name" value="BRCT domain"/>
    <property type="match status" value="3"/>
</dbReference>
<gene>
    <name evidence="4" type="ORF">CYLTODRAFT_491227</name>
</gene>
<dbReference type="InterPro" id="IPR001357">
    <property type="entry name" value="BRCT_dom"/>
</dbReference>
<dbReference type="Pfam" id="PF12738">
    <property type="entry name" value="PTCB-BRCT"/>
    <property type="match status" value="1"/>
</dbReference>
<dbReference type="GO" id="GO:0033314">
    <property type="term" value="P:mitotic DNA replication checkpoint signaling"/>
    <property type="evidence" value="ECO:0007669"/>
    <property type="project" value="TreeGrafter"/>
</dbReference>
<feature type="compositionally biased region" description="Polar residues" evidence="2">
    <location>
        <begin position="687"/>
        <end position="721"/>
    </location>
</feature>
<proteinExistence type="predicted"/>
<dbReference type="Proteomes" id="UP000054007">
    <property type="component" value="Unassembled WGS sequence"/>
</dbReference>
<dbReference type="InterPro" id="IPR036420">
    <property type="entry name" value="BRCT_dom_sf"/>
</dbReference>
<organism evidence="4 5">
    <name type="scientific">Cylindrobasidium torrendii FP15055 ss-10</name>
    <dbReference type="NCBI Taxonomy" id="1314674"/>
    <lineage>
        <taxon>Eukaryota</taxon>
        <taxon>Fungi</taxon>
        <taxon>Dikarya</taxon>
        <taxon>Basidiomycota</taxon>
        <taxon>Agaricomycotina</taxon>
        <taxon>Agaricomycetes</taxon>
        <taxon>Agaricomycetidae</taxon>
        <taxon>Agaricales</taxon>
        <taxon>Marasmiineae</taxon>
        <taxon>Physalacriaceae</taxon>
        <taxon>Cylindrobasidium</taxon>
    </lineage>
</organism>
<dbReference type="CDD" id="cd17731">
    <property type="entry name" value="BRCT_TopBP1_rpt2_like"/>
    <property type="match status" value="1"/>
</dbReference>
<dbReference type="PANTHER" id="PTHR13561:SF20">
    <property type="entry name" value="DNA TOPOISOMERASE 2-BINDING PROTEIN 1"/>
    <property type="match status" value="1"/>
</dbReference>
<sequence>MNRRRGNKSHKVPGVKLRPVQPSKRHSRNSHEEEAESVWAEDTQIASGHALFMDNIPKPFEGLVICSTGVQDRADLYKKAKELGAQTENSFMTHVTHLIADTHGSDKYKCAVRHAVPIMLSTWITECYEVWLRGDDVDLQKSLTKYRLPVFTGLVLCISGFEDTKKSQIRNCIVAQKGECVEQITRPVKVTHLICQNDDAQVEQRRYAEKFNARGEANIQLVWEDWLWDCLKFYGRLDEADYIISRPKPEPVVAQPSQDQSTKDSAPNVERKNVQDSQDDDEAIVVVKQSSEVLVQLWASLLHKRGFGVSVDGKLTRAASAASQPRASPERPVSLAGGSVINKFRRDNAFAPELTPALSQPFATRNKTNDMAPTPTRKGLFAGMKFYLMGETKSAAVKTAIEDGGGQTVSSDEAAHFIVVRLLSGGKMYCAETDERIRAKYRTECWLEQSLHVEKICMPDEHLTFTPLAIQTPIPGVEKIRLSLSGLETNIALFTRRLLRVLGMEVEPVFSKKVTHLLCPSGVGAKYNRAREWGIPVIGMGWVEEAARTGELVDLTPYLVGGDAAPPQAEASDVTGGDWLIGEGTTEIQRALGDCPQSHHKPRAQAGPGPTTSEFRLGALLRGVGDLEVTTSKLSPFVHDPKGKGRAGEEAPMFDITNDIQYSTTYERNLNQFEQAPNGRGQYPNGRGSSPTRSQDAVPSSRTPSPMKINPSQDAIPSSRTPSPMKMPKIPSPVKVPKVPTLPAIPQPAPALGKRKSEDSVEERVDRRTRPRPARTKSANLQMGLTSTPAAIARLDGFEDSGSDGFGFGADDLDIGIMSKVGGMVYGDDSEKRRMMRMLDPQHPTT</sequence>
<keyword evidence="5" id="KW-1185">Reference proteome</keyword>
<accession>A0A0D7B887</accession>
<feature type="region of interest" description="Disordered" evidence="2">
    <location>
        <begin position="675"/>
        <end position="781"/>
    </location>
</feature>
<reference evidence="4 5" key="1">
    <citation type="journal article" date="2015" name="Fungal Genet. Biol.">
        <title>Evolution of novel wood decay mechanisms in Agaricales revealed by the genome sequences of Fistulina hepatica and Cylindrobasidium torrendii.</title>
        <authorList>
            <person name="Floudas D."/>
            <person name="Held B.W."/>
            <person name="Riley R."/>
            <person name="Nagy L.G."/>
            <person name="Koehler G."/>
            <person name="Ransdell A.S."/>
            <person name="Younus H."/>
            <person name="Chow J."/>
            <person name="Chiniquy J."/>
            <person name="Lipzen A."/>
            <person name="Tritt A."/>
            <person name="Sun H."/>
            <person name="Haridas S."/>
            <person name="LaButti K."/>
            <person name="Ohm R.A."/>
            <person name="Kues U."/>
            <person name="Blanchette R.A."/>
            <person name="Grigoriev I.V."/>
            <person name="Minto R.E."/>
            <person name="Hibbett D.S."/>
        </authorList>
    </citation>
    <scope>NUCLEOTIDE SEQUENCE [LARGE SCALE GENOMIC DNA]</scope>
    <source>
        <strain evidence="4 5">FP15055 ss-10</strain>
    </source>
</reference>
<dbReference type="EMBL" id="KN880545">
    <property type="protein sequence ID" value="KIY66758.1"/>
    <property type="molecule type" value="Genomic_DNA"/>
</dbReference>
<dbReference type="InterPro" id="IPR059215">
    <property type="entry name" value="BRCT2_TopBP1-like"/>
</dbReference>
<evidence type="ECO:0000313" key="4">
    <source>
        <dbReference type="EMBL" id="KIY66758.1"/>
    </source>
</evidence>
<dbReference type="PROSITE" id="PS50172">
    <property type="entry name" value="BRCT"/>
    <property type="match status" value="4"/>
</dbReference>
<feature type="compositionally biased region" description="Polar residues" evidence="2">
    <location>
        <begin position="255"/>
        <end position="265"/>
    </location>
</feature>
<name>A0A0D7B887_9AGAR</name>
<dbReference type="Pfam" id="PF00533">
    <property type="entry name" value="BRCT"/>
    <property type="match status" value="2"/>
</dbReference>
<feature type="region of interest" description="Disordered" evidence="2">
    <location>
        <begin position="248"/>
        <end position="280"/>
    </location>
</feature>
<evidence type="ECO:0000259" key="3">
    <source>
        <dbReference type="PROSITE" id="PS50172"/>
    </source>
</evidence>
<dbReference type="Gene3D" id="3.40.50.10190">
    <property type="entry name" value="BRCT domain"/>
    <property type="match status" value="4"/>
</dbReference>
<dbReference type="CDD" id="cd00027">
    <property type="entry name" value="BRCT"/>
    <property type="match status" value="1"/>
</dbReference>